<dbReference type="SUPFAM" id="SSF56672">
    <property type="entry name" value="DNA/RNA polymerases"/>
    <property type="match status" value="1"/>
</dbReference>
<reference evidence="4" key="1">
    <citation type="submission" date="2005-10" db="EMBL/GenBank/DDBJ databases">
        <title>Complete sequence of Pelobacter carbinolicus DSM 2380.</title>
        <authorList>
            <person name="Copeland A."/>
            <person name="Lucas S."/>
            <person name="Lapidus A."/>
            <person name="Barry K."/>
            <person name="Detter J.C."/>
            <person name="Glavina T."/>
            <person name="Hammon N."/>
            <person name="Israni S."/>
            <person name="Pitluck S."/>
            <person name="Chertkov O."/>
            <person name="Schmutz J."/>
            <person name="Larimer F."/>
            <person name="Land M."/>
            <person name="Kyrpides N."/>
            <person name="Ivanova N."/>
            <person name="Richardson P."/>
        </authorList>
    </citation>
    <scope>NUCLEOTIDE SEQUENCE [LARGE SCALE GENOMIC DNA]</scope>
    <source>
        <strain evidence="4">DSM 2380 / NBRC 103641 / GraBd1</strain>
    </source>
</reference>
<dbReference type="RefSeq" id="WP_011341475.1">
    <property type="nucleotide sequence ID" value="NC_007498.2"/>
</dbReference>
<dbReference type="InterPro" id="IPR001126">
    <property type="entry name" value="UmuC"/>
</dbReference>
<dbReference type="OrthoDB" id="9808813at2"/>
<feature type="domain" description="UmuC" evidence="2">
    <location>
        <begin position="5"/>
        <end position="186"/>
    </location>
</feature>
<evidence type="ECO:0000313" key="4">
    <source>
        <dbReference type="Proteomes" id="UP000002534"/>
    </source>
</evidence>
<dbReference type="Gene3D" id="1.10.150.20">
    <property type="entry name" value="5' to 3' exonuclease, C-terminal subdomain"/>
    <property type="match status" value="1"/>
</dbReference>
<proteinExistence type="inferred from homology"/>
<dbReference type="Gene3D" id="3.30.70.270">
    <property type="match status" value="1"/>
</dbReference>
<dbReference type="Pfam" id="PF00817">
    <property type="entry name" value="IMS"/>
    <property type="match status" value="1"/>
</dbReference>
<dbReference type="HOGENOM" id="CLU_012348_1_3_7"/>
<evidence type="ECO:0000256" key="1">
    <source>
        <dbReference type="ARBA" id="ARBA00010945"/>
    </source>
</evidence>
<dbReference type="GO" id="GO:0005829">
    <property type="term" value="C:cytosol"/>
    <property type="evidence" value="ECO:0007669"/>
    <property type="project" value="TreeGrafter"/>
</dbReference>
<dbReference type="Gene3D" id="3.40.1170.60">
    <property type="match status" value="1"/>
</dbReference>
<dbReference type="KEGG" id="pca:Pcar_1740"/>
<dbReference type="PANTHER" id="PTHR11076">
    <property type="entry name" value="DNA REPAIR POLYMERASE UMUC / TRANSFERASE FAMILY MEMBER"/>
    <property type="match status" value="1"/>
</dbReference>
<dbReference type="CDD" id="cd00424">
    <property type="entry name" value="PolY"/>
    <property type="match status" value="1"/>
</dbReference>
<dbReference type="GO" id="GO:0003887">
    <property type="term" value="F:DNA-directed DNA polymerase activity"/>
    <property type="evidence" value="ECO:0007669"/>
    <property type="project" value="UniProtKB-KW"/>
</dbReference>
<dbReference type="PANTHER" id="PTHR11076:SF33">
    <property type="entry name" value="DNA POLYMERASE KAPPA"/>
    <property type="match status" value="1"/>
</dbReference>
<dbReference type="EMBL" id="CP000142">
    <property type="protein sequence ID" value="ABA88983.1"/>
    <property type="molecule type" value="Genomic_DNA"/>
</dbReference>
<gene>
    <name evidence="3" type="ordered locus">Pcar_1740</name>
</gene>
<protein>
    <submittedName>
        <fullName evidence="3">DNA polymerase IV</fullName>
    </submittedName>
</protein>
<dbReference type="InterPro" id="IPR043128">
    <property type="entry name" value="Rev_trsase/Diguanyl_cyclase"/>
</dbReference>
<dbReference type="GO" id="GO:0006281">
    <property type="term" value="P:DNA repair"/>
    <property type="evidence" value="ECO:0007669"/>
    <property type="project" value="InterPro"/>
</dbReference>
<evidence type="ECO:0000259" key="2">
    <source>
        <dbReference type="PROSITE" id="PS50173"/>
    </source>
</evidence>
<dbReference type="STRING" id="338963.Pcar_1740"/>
<dbReference type="AlphaFoldDB" id="Q3A3S4"/>
<organism evidence="3 4">
    <name type="scientific">Syntrophotalea carbinolica (strain DSM 2380 / NBRC 103641 / GraBd1)</name>
    <name type="common">Pelobacter carbinolicus</name>
    <dbReference type="NCBI Taxonomy" id="338963"/>
    <lineage>
        <taxon>Bacteria</taxon>
        <taxon>Pseudomonadati</taxon>
        <taxon>Thermodesulfobacteriota</taxon>
        <taxon>Desulfuromonadia</taxon>
        <taxon>Desulfuromonadales</taxon>
        <taxon>Syntrophotaleaceae</taxon>
        <taxon>Syntrophotalea</taxon>
    </lineage>
</organism>
<evidence type="ECO:0000313" key="3">
    <source>
        <dbReference type="EMBL" id="ABA88983.1"/>
    </source>
</evidence>
<dbReference type="InterPro" id="IPR050116">
    <property type="entry name" value="DNA_polymerase-Y"/>
</dbReference>
<dbReference type="PROSITE" id="PS50173">
    <property type="entry name" value="UMUC"/>
    <property type="match status" value="1"/>
</dbReference>
<keyword evidence="4" id="KW-1185">Reference proteome</keyword>
<dbReference type="InterPro" id="IPR017961">
    <property type="entry name" value="DNA_pol_Y-fam_little_finger"/>
</dbReference>
<dbReference type="eggNOG" id="COG0389">
    <property type="taxonomic scope" value="Bacteria"/>
</dbReference>
<dbReference type="Proteomes" id="UP000002534">
    <property type="component" value="Chromosome"/>
</dbReference>
<reference evidence="3 4" key="2">
    <citation type="journal article" date="2012" name="BMC Genomics">
        <title>The genome of Pelobacter carbinolicus reveals surprising metabolic capabilities and physiological features.</title>
        <authorList>
            <person name="Aklujkar M."/>
            <person name="Haveman S.A."/>
            <person name="Didonato R.Jr."/>
            <person name="Chertkov O."/>
            <person name="Han C.S."/>
            <person name="Land M.L."/>
            <person name="Brown P."/>
            <person name="Lovley D.R."/>
        </authorList>
    </citation>
    <scope>NUCLEOTIDE SEQUENCE [LARGE SCALE GENOMIC DNA]</scope>
    <source>
        <strain evidence="4">DSM 2380 / NBRC 103641 / GraBd1</strain>
    </source>
</reference>
<dbReference type="GO" id="GO:0009432">
    <property type="term" value="P:SOS response"/>
    <property type="evidence" value="ECO:0007669"/>
    <property type="project" value="TreeGrafter"/>
</dbReference>
<dbReference type="InterPro" id="IPR043502">
    <property type="entry name" value="DNA/RNA_pol_sf"/>
</dbReference>
<dbReference type="GO" id="GO:0003684">
    <property type="term" value="F:damaged DNA binding"/>
    <property type="evidence" value="ECO:0007669"/>
    <property type="project" value="InterPro"/>
</dbReference>
<dbReference type="GO" id="GO:0042276">
    <property type="term" value="P:error-prone translesion synthesis"/>
    <property type="evidence" value="ECO:0007669"/>
    <property type="project" value="TreeGrafter"/>
</dbReference>
<dbReference type="Pfam" id="PF11799">
    <property type="entry name" value="IMS_C"/>
    <property type="match status" value="1"/>
</dbReference>
<sequence length="393" mass="42912">MTRDILHVAVPDFDVALARAADPGLESRPLAVATGVSERALLRCVSAEARSDGVQPGMSVYVARKCCPALHLLPPQAELAQRATRVFGELAACCSPLWEPGSPGRFFIDLTGSRRLLGATLDVAARLERDIVERLRLSATCGMAGNKLVARIAADYLHRPGICDVLRGSESCFIGPLTVSTLPGVGSVRTGRLLADLNLRRIEQVAALSVAQLEPVCGPFAALLQQRARGIDPSPVCPPRRSSAIIEETVLPRADNDDMAVRAALGRLAESCGLRLRELGRGTTCLRLQVRYVDGLSEERTDSFTAPRAFDLELMHAADHLLQRTWQRRVRLRALRLGCDRLAPLTRQLDLFAATQQSNDEQALQTALDRLRRQFGHESIQWGRNRGKAVIGD</sequence>
<accession>Q3A3S4</accession>
<name>Q3A3S4_SYNC1</name>
<comment type="similarity">
    <text evidence="1">Belongs to the DNA polymerase type-Y family.</text>
</comment>